<evidence type="ECO:0000313" key="2">
    <source>
        <dbReference type="Proteomes" id="UP000276770"/>
    </source>
</evidence>
<accession>A0A3L7JVJ3</accession>
<dbReference type="RefSeq" id="WP_121681851.1">
    <property type="nucleotide sequence ID" value="NZ_RCVZ01000013.1"/>
</dbReference>
<name>A0A3L7JVJ3_9BACI</name>
<dbReference type="OrthoDB" id="2607182at2"/>
<dbReference type="Proteomes" id="UP000276770">
    <property type="component" value="Unassembled WGS sequence"/>
</dbReference>
<organism evidence="1 2">
    <name type="scientific">Falsibacillus albus</name>
    <dbReference type="NCBI Taxonomy" id="2478915"/>
    <lineage>
        <taxon>Bacteria</taxon>
        <taxon>Bacillati</taxon>
        <taxon>Bacillota</taxon>
        <taxon>Bacilli</taxon>
        <taxon>Bacillales</taxon>
        <taxon>Bacillaceae</taxon>
        <taxon>Falsibacillus</taxon>
    </lineage>
</organism>
<evidence type="ECO:0008006" key="3">
    <source>
        <dbReference type="Google" id="ProtNLM"/>
    </source>
</evidence>
<dbReference type="AlphaFoldDB" id="A0A3L7JVJ3"/>
<keyword evidence="2" id="KW-1185">Reference proteome</keyword>
<comment type="caution">
    <text evidence="1">The sequence shown here is derived from an EMBL/GenBank/DDBJ whole genome shotgun (WGS) entry which is preliminary data.</text>
</comment>
<evidence type="ECO:0000313" key="1">
    <source>
        <dbReference type="EMBL" id="RLQ93681.1"/>
    </source>
</evidence>
<sequence>MERVQAYFINEDDAENVKAKLQKLNVKDLMVERVPEDEHRSIFEMLGDFFINNENDRDMNHLPHVLEFHVSEEDTPRAFAIIKENSGHIHTKKE</sequence>
<gene>
    <name evidence="1" type="ORF">D9X91_17015</name>
</gene>
<dbReference type="EMBL" id="RCVZ01000013">
    <property type="protein sequence ID" value="RLQ93681.1"/>
    <property type="molecule type" value="Genomic_DNA"/>
</dbReference>
<protein>
    <recommendedName>
        <fullName evidence="3">DUF2007 domain-containing protein</fullName>
    </recommendedName>
</protein>
<reference evidence="1 2" key="1">
    <citation type="submission" date="2018-10" db="EMBL/GenBank/DDBJ databases">
        <title>Falsibacillus sp. genome draft.</title>
        <authorList>
            <person name="Shi S."/>
        </authorList>
    </citation>
    <scope>NUCLEOTIDE SEQUENCE [LARGE SCALE GENOMIC DNA]</scope>
    <source>
        <strain evidence="1 2">GY 10110</strain>
    </source>
</reference>
<proteinExistence type="predicted"/>